<accession>A0A382Q7K2</accession>
<protein>
    <recommendedName>
        <fullName evidence="1">GGDEF domain-containing protein</fullName>
    </recommendedName>
</protein>
<evidence type="ECO:0000259" key="1">
    <source>
        <dbReference type="PROSITE" id="PS50887"/>
    </source>
</evidence>
<reference evidence="2" key="1">
    <citation type="submission" date="2018-05" db="EMBL/GenBank/DDBJ databases">
        <authorList>
            <person name="Lanie J.A."/>
            <person name="Ng W.-L."/>
            <person name="Kazmierczak K.M."/>
            <person name="Andrzejewski T.M."/>
            <person name="Davidsen T.M."/>
            <person name="Wayne K.J."/>
            <person name="Tettelin H."/>
            <person name="Glass J.I."/>
            <person name="Rusch D."/>
            <person name="Podicherti R."/>
            <person name="Tsui H.-C.T."/>
            <person name="Winkler M.E."/>
        </authorList>
    </citation>
    <scope>NUCLEOTIDE SEQUENCE</scope>
</reference>
<dbReference type="PROSITE" id="PS50887">
    <property type="entry name" value="GGDEF"/>
    <property type="match status" value="1"/>
</dbReference>
<feature type="domain" description="GGDEF" evidence="1">
    <location>
        <begin position="1"/>
        <end position="42"/>
    </location>
</feature>
<organism evidence="2">
    <name type="scientific">marine metagenome</name>
    <dbReference type="NCBI Taxonomy" id="408172"/>
    <lineage>
        <taxon>unclassified sequences</taxon>
        <taxon>metagenomes</taxon>
        <taxon>ecological metagenomes</taxon>
    </lineage>
</organism>
<dbReference type="Gene3D" id="3.30.70.270">
    <property type="match status" value="1"/>
</dbReference>
<dbReference type="AlphaFoldDB" id="A0A382Q7K2"/>
<gene>
    <name evidence="2" type="ORF">METZ01_LOCUS333316</name>
</gene>
<feature type="non-terminal residue" evidence="2">
    <location>
        <position position="1"/>
    </location>
</feature>
<sequence length="44" mass="4647">SAGIATYPDDGIGCIADLIMSAETALFSAKRQGRGQTIRADFEE</sequence>
<proteinExistence type="predicted"/>
<name>A0A382Q7K2_9ZZZZ</name>
<dbReference type="InterPro" id="IPR000160">
    <property type="entry name" value="GGDEF_dom"/>
</dbReference>
<evidence type="ECO:0000313" key="2">
    <source>
        <dbReference type="EMBL" id="SVC80462.1"/>
    </source>
</evidence>
<dbReference type="InterPro" id="IPR043128">
    <property type="entry name" value="Rev_trsase/Diguanyl_cyclase"/>
</dbReference>
<dbReference type="EMBL" id="UINC01111903">
    <property type="protein sequence ID" value="SVC80462.1"/>
    <property type="molecule type" value="Genomic_DNA"/>
</dbReference>